<dbReference type="EMBL" id="KI669573">
    <property type="protein sequence ID" value="ETN14124.1"/>
    <property type="molecule type" value="Genomic_DNA"/>
</dbReference>
<evidence type="ECO:0000313" key="2">
    <source>
        <dbReference type="Proteomes" id="UP000018817"/>
    </source>
</evidence>
<accession>W2QNP2</accession>
<reference evidence="1 2" key="2">
    <citation type="submission" date="2013-11" db="EMBL/GenBank/DDBJ databases">
        <title>The Genome Sequence of Phytophthora parasitica INRA-310.</title>
        <authorList>
            <consortium name="The Broad Institute Genomics Platform"/>
            <person name="Russ C."/>
            <person name="Tyler B."/>
            <person name="Panabieres F."/>
            <person name="Shan W."/>
            <person name="Tripathy S."/>
            <person name="Grunwald N."/>
            <person name="Machado M."/>
            <person name="Johnson C.S."/>
            <person name="Arredondo F."/>
            <person name="Hong C."/>
            <person name="Coffey M."/>
            <person name="Young S.K."/>
            <person name="Zeng Q."/>
            <person name="Gargeya S."/>
            <person name="Fitzgerald M."/>
            <person name="Abouelleil A."/>
            <person name="Alvarado L."/>
            <person name="Chapman S.B."/>
            <person name="Gainer-Dewar J."/>
            <person name="Goldberg J."/>
            <person name="Griggs A."/>
            <person name="Gujja S."/>
            <person name="Hansen M."/>
            <person name="Howarth C."/>
            <person name="Imamovic A."/>
            <person name="Ireland A."/>
            <person name="Larimer J."/>
            <person name="McCowan C."/>
            <person name="Murphy C."/>
            <person name="Pearson M."/>
            <person name="Poon T.W."/>
            <person name="Priest M."/>
            <person name="Roberts A."/>
            <person name="Saif S."/>
            <person name="Shea T."/>
            <person name="Sykes S."/>
            <person name="Wortman J."/>
            <person name="Nusbaum C."/>
            <person name="Birren B."/>
        </authorList>
    </citation>
    <scope>NUCLEOTIDE SEQUENCE [LARGE SCALE GENOMIC DNA]</scope>
    <source>
        <strain evidence="1 2">INRA-310</strain>
    </source>
</reference>
<dbReference type="AlphaFoldDB" id="W2QNP2"/>
<sequence length="48" mass="5785">MPDVAEYSIPVLEDKHSPPLNHQYQKCREYHRYRALGRQDIEHEQPIP</sequence>
<dbReference type="Proteomes" id="UP000018817">
    <property type="component" value="Unassembled WGS sequence"/>
</dbReference>
<proteinExistence type="predicted"/>
<dbReference type="VEuPathDB" id="FungiDB:PPTG_07783"/>
<reference evidence="2" key="1">
    <citation type="submission" date="2011-12" db="EMBL/GenBank/DDBJ databases">
        <authorList>
            <consortium name="The Broad Institute Genome Sequencing Platform"/>
            <person name="Russ C."/>
            <person name="Tyler B."/>
            <person name="Panabieres F."/>
            <person name="Shan W."/>
            <person name="Tripathy S."/>
            <person name="Grunwald N."/>
            <person name="Machado M."/>
            <person name="Young S.K."/>
            <person name="Zeng Q."/>
            <person name="Gargeya S."/>
            <person name="Fitzgerald M."/>
            <person name="Haas B."/>
            <person name="Abouelleil A."/>
            <person name="Alvarado L."/>
            <person name="Arachchi H.M."/>
            <person name="Berlin A."/>
            <person name="Chapman S.B."/>
            <person name="Gearin G."/>
            <person name="Goldberg J."/>
            <person name="Griggs A."/>
            <person name="Gujja S."/>
            <person name="Hansen M."/>
            <person name="Heiman D."/>
            <person name="Howarth C."/>
            <person name="Larimer J."/>
            <person name="Lui A."/>
            <person name="MacDonald P.J.P."/>
            <person name="McCowen C."/>
            <person name="Montmayeur A."/>
            <person name="Murphy C."/>
            <person name="Neiman D."/>
            <person name="Pearson M."/>
            <person name="Priest M."/>
            <person name="Roberts A."/>
            <person name="Saif S."/>
            <person name="Shea T."/>
            <person name="Sisk P."/>
            <person name="Stolte C."/>
            <person name="Sykes S."/>
            <person name="Wortman J."/>
            <person name="Nusbaum C."/>
            <person name="Birren B."/>
        </authorList>
    </citation>
    <scope>NUCLEOTIDE SEQUENCE [LARGE SCALE GENOMIC DNA]</scope>
    <source>
        <strain evidence="2">INRA-310</strain>
    </source>
</reference>
<organism evidence="1 2">
    <name type="scientific">Phytophthora nicotianae (strain INRA-310)</name>
    <name type="common">Phytophthora parasitica</name>
    <dbReference type="NCBI Taxonomy" id="761204"/>
    <lineage>
        <taxon>Eukaryota</taxon>
        <taxon>Sar</taxon>
        <taxon>Stramenopiles</taxon>
        <taxon>Oomycota</taxon>
        <taxon>Peronosporomycetes</taxon>
        <taxon>Peronosporales</taxon>
        <taxon>Peronosporaceae</taxon>
        <taxon>Phytophthora</taxon>
    </lineage>
</organism>
<dbReference type="RefSeq" id="XP_008900395.1">
    <property type="nucleotide sequence ID" value="XM_008902147.1"/>
</dbReference>
<evidence type="ECO:0000313" key="1">
    <source>
        <dbReference type="EMBL" id="ETN14124.1"/>
    </source>
</evidence>
<protein>
    <submittedName>
        <fullName evidence="1">Uncharacterized protein</fullName>
    </submittedName>
</protein>
<gene>
    <name evidence="1" type="ORF">PPTG_07783</name>
</gene>
<name>W2QNP2_PHYN3</name>
<dbReference type="GeneID" id="20177622"/>